<organism evidence="2">
    <name type="scientific">uncultured bacterium</name>
    <name type="common">gcode 4</name>
    <dbReference type="NCBI Taxonomy" id="1234023"/>
    <lineage>
        <taxon>Bacteria</taxon>
        <taxon>environmental samples</taxon>
    </lineage>
</organism>
<protein>
    <recommendedName>
        <fullName evidence="1">HD domain-containing protein</fullName>
    </recommendedName>
</protein>
<name>K2BUI8_9BACT</name>
<accession>K2BUI8</accession>
<sequence>MVLITKIRNKRKTKLEKFHQNMLEIIWDIINDSDFQKLKSIKQHMFFNRYEHLINVSRLSYKIAKFFRADIEACTLAWILHDYHFTTIKSYMHWIISAQNAQKFWVDDKVLGIIKSHMYPSGIKKMKRSSGKDFWIVKFADSFSALYEIFYSVVHLSFRWKDKIKIKKNKLLIELLQEENYVLSN</sequence>
<comment type="caution">
    <text evidence="2">The sequence shown here is derived from an EMBL/GenBank/DDBJ whole genome shotgun (WGS) entry which is preliminary data.</text>
</comment>
<dbReference type="AlphaFoldDB" id="K2BUI8"/>
<reference evidence="2" key="1">
    <citation type="journal article" date="2012" name="Science">
        <title>Fermentation, hydrogen, and sulfur metabolism in multiple uncultivated bacterial phyla.</title>
        <authorList>
            <person name="Wrighton K.C."/>
            <person name="Thomas B.C."/>
            <person name="Sharon I."/>
            <person name="Miller C.S."/>
            <person name="Castelle C.J."/>
            <person name="VerBerkmoes N.C."/>
            <person name="Wilkins M.J."/>
            <person name="Hettich R.L."/>
            <person name="Lipton M.S."/>
            <person name="Williams K.H."/>
            <person name="Long P.E."/>
            <person name="Banfield J.F."/>
        </authorList>
    </citation>
    <scope>NUCLEOTIDE SEQUENCE [LARGE SCALE GENOMIC DNA]</scope>
</reference>
<proteinExistence type="predicted"/>
<evidence type="ECO:0000313" key="2">
    <source>
        <dbReference type="EMBL" id="EKD65929.1"/>
    </source>
</evidence>
<feature type="domain" description="HD" evidence="1">
    <location>
        <begin position="49"/>
        <end position="145"/>
    </location>
</feature>
<gene>
    <name evidence="2" type="ORF">ACD_49C00074G0006</name>
</gene>
<evidence type="ECO:0000259" key="1">
    <source>
        <dbReference type="Pfam" id="PF01966"/>
    </source>
</evidence>
<dbReference type="Pfam" id="PF01966">
    <property type="entry name" value="HD"/>
    <property type="match status" value="1"/>
</dbReference>
<dbReference type="InterPro" id="IPR006674">
    <property type="entry name" value="HD_domain"/>
</dbReference>
<dbReference type="EMBL" id="AMFJ01021660">
    <property type="protein sequence ID" value="EKD65929.1"/>
    <property type="molecule type" value="Genomic_DNA"/>
</dbReference>
<dbReference type="Gene3D" id="1.10.3210.10">
    <property type="entry name" value="Hypothetical protein af1432"/>
    <property type="match status" value="1"/>
</dbReference>
<dbReference type="SUPFAM" id="SSF109604">
    <property type="entry name" value="HD-domain/PDEase-like"/>
    <property type="match status" value="1"/>
</dbReference>